<dbReference type="RefSeq" id="WP_060544222.1">
    <property type="nucleotide sequence ID" value="NZ_CP013195.1"/>
</dbReference>
<dbReference type="STRING" id="76123.AS203_04170"/>
<dbReference type="EMBL" id="CP013195">
    <property type="protein sequence ID" value="ALO48373.1"/>
    <property type="molecule type" value="Genomic_DNA"/>
</dbReference>
<organism evidence="1 2">
    <name type="scientific">Hoylesella enoeca</name>
    <dbReference type="NCBI Taxonomy" id="76123"/>
    <lineage>
        <taxon>Bacteria</taxon>
        <taxon>Pseudomonadati</taxon>
        <taxon>Bacteroidota</taxon>
        <taxon>Bacteroidia</taxon>
        <taxon>Bacteroidales</taxon>
        <taxon>Prevotellaceae</taxon>
        <taxon>Hoylesella</taxon>
    </lineage>
</organism>
<proteinExistence type="predicted"/>
<evidence type="ECO:0000313" key="2">
    <source>
        <dbReference type="Proteomes" id="UP000056252"/>
    </source>
</evidence>
<accession>A0A0S2KJG4</accession>
<protein>
    <submittedName>
        <fullName evidence="1">Uncharacterized protein</fullName>
    </submittedName>
</protein>
<dbReference type="AlphaFoldDB" id="A0A0S2KJG4"/>
<gene>
    <name evidence="1" type="ORF">AS203_04170</name>
</gene>
<keyword evidence="2" id="KW-1185">Reference proteome</keyword>
<evidence type="ECO:0000313" key="1">
    <source>
        <dbReference type="EMBL" id="ALO48373.1"/>
    </source>
</evidence>
<sequence length="62" mass="6988">MTKPPCNRKADIVGRHKAQAIGKNALSGWQTLEASRLGGMSPDMAFFHQYQPIKLKIYEQND</sequence>
<dbReference type="KEGG" id="peo:AS203_04170"/>
<reference evidence="2" key="1">
    <citation type="submission" date="2015-11" db="EMBL/GenBank/DDBJ databases">
        <authorList>
            <person name="Holder M.E."/>
            <person name="Ajami N.J."/>
            <person name="Petrosino J.F."/>
        </authorList>
    </citation>
    <scope>NUCLEOTIDE SEQUENCE [LARGE SCALE GENOMIC DNA]</scope>
    <source>
        <strain evidence="2">F0113</strain>
    </source>
</reference>
<dbReference type="Proteomes" id="UP000056252">
    <property type="component" value="Chromosome"/>
</dbReference>
<name>A0A0S2KJG4_9BACT</name>